<accession>A0ABR2Z2S8</accession>
<feature type="region of interest" description="Disordered" evidence="4">
    <location>
        <begin position="589"/>
        <end position="623"/>
    </location>
</feature>
<feature type="region of interest" description="Disordered" evidence="4">
    <location>
        <begin position="436"/>
        <end position="557"/>
    </location>
</feature>
<evidence type="ECO:0000256" key="3">
    <source>
        <dbReference type="ARBA" id="ARBA00023242"/>
    </source>
</evidence>
<keyword evidence="3" id="KW-0539">Nucleus</keyword>
<reference evidence="6 7" key="1">
    <citation type="journal article" date="2024" name="Nat. Commun.">
        <title>Phylogenomics reveals the evolutionary origins of lichenization in chlorophyte algae.</title>
        <authorList>
            <person name="Puginier C."/>
            <person name="Libourel C."/>
            <person name="Otte J."/>
            <person name="Skaloud P."/>
            <person name="Haon M."/>
            <person name="Grisel S."/>
            <person name="Petersen M."/>
            <person name="Berrin J.G."/>
            <person name="Delaux P.M."/>
            <person name="Dal Grande F."/>
            <person name="Keller J."/>
        </authorList>
    </citation>
    <scope>NUCLEOTIDE SEQUENCE [LARGE SCALE GENOMIC DNA]</scope>
    <source>
        <strain evidence="6 7">SAG 216-7</strain>
    </source>
</reference>
<feature type="compositionally biased region" description="Polar residues" evidence="4">
    <location>
        <begin position="222"/>
        <end position="242"/>
    </location>
</feature>
<dbReference type="InterPro" id="IPR028307">
    <property type="entry name" value="Lin-54_fam"/>
</dbReference>
<feature type="domain" description="CRC" evidence="5">
    <location>
        <begin position="263"/>
        <end position="383"/>
    </location>
</feature>
<feature type="compositionally biased region" description="Polar residues" evidence="4">
    <location>
        <begin position="436"/>
        <end position="446"/>
    </location>
</feature>
<organism evidence="6 7">
    <name type="scientific">Coccomyxa subellipsoidea</name>
    <dbReference type="NCBI Taxonomy" id="248742"/>
    <lineage>
        <taxon>Eukaryota</taxon>
        <taxon>Viridiplantae</taxon>
        <taxon>Chlorophyta</taxon>
        <taxon>core chlorophytes</taxon>
        <taxon>Trebouxiophyceae</taxon>
        <taxon>Trebouxiophyceae incertae sedis</taxon>
        <taxon>Coccomyxaceae</taxon>
        <taxon>Coccomyxa</taxon>
    </lineage>
</organism>
<dbReference type="PANTHER" id="PTHR12446:SF34">
    <property type="entry name" value="PROTEIN LIN-54 HOMOLOG"/>
    <property type="match status" value="1"/>
</dbReference>
<gene>
    <name evidence="6" type="ORF">WJX75_004440</name>
</gene>
<dbReference type="Pfam" id="PF03638">
    <property type="entry name" value="TCR"/>
    <property type="match status" value="2"/>
</dbReference>
<feature type="compositionally biased region" description="Low complexity" evidence="4">
    <location>
        <begin position="46"/>
        <end position="64"/>
    </location>
</feature>
<feature type="region of interest" description="Disordered" evidence="4">
    <location>
        <begin position="85"/>
        <end position="143"/>
    </location>
</feature>
<feature type="compositionally biased region" description="Pro residues" evidence="4">
    <location>
        <begin position="864"/>
        <end position="873"/>
    </location>
</feature>
<feature type="compositionally biased region" description="Low complexity" evidence="4">
    <location>
        <begin position="155"/>
        <end position="209"/>
    </location>
</feature>
<evidence type="ECO:0000256" key="2">
    <source>
        <dbReference type="ARBA" id="ARBA00007267"/>
    </source>
</evidence>
<name>A0ABR2Z2S8_9CHLO</name>
<feature type="compositionally biased region" description="Polar residues" evidence="4">
    <location>
        <begin position="15"/>
        <end position="28"/>
    </location>
</feature>
<dbReference type="PANTHER" id="PTHR12446">
    <property type="entry name" value="TESMIN/TSO1-RELATED"/>
    <property type="match status" value="1"/>
</dbReference>
<sequence length="873" mass="92206">MDVAGNAASPAAEQPSGTGVQQTPSQQGAAFVQLLQEQPAMSSAKPPQQQQQQPQQQQPLQHSHQQLHEHHLQRPRFMKIAGQAQIGMQSQRMGMQPQQQQGPPFLQNQQGAAQYQQQPRPHMQHPGPHLISGQGPRPAQQQLQAGHTYIMRPSQAQGPRLQQQQRPIQMQQHPQQVQAHTQQHQAPAQPHSQPQPQQLQQQHLQGMPPIGAHSGAPGSNCVPASSTPPTSSGQLQSLQSPVRQHAPRPSPKVARAAVAALPAKKHCNCKNSRCLKLYCECFASGRYCDGCNCVNCCNNKESEQVRQAAVEAILERNPNAFRPKIQGGVEEGTHVAIQGAAARHNKGCNCKKSGCLKKYCECFQASIFCSDNCKCIDCKNFEGSDAREMVMMSLVHEHNRGGQGGLIKRARMHSHQSSAPLQPVFTGGMAVTATLGSPNLGASTGMQPVDGRMPGQPATSSGQPGARAQPPTTPSGDQSAHASKSYQRVYSNSGPPGPQMGGPAVQSRDPRTDGASTPTMHRSPALPPMRGPSNGGDRPAGQVARPPGQPLVKPKSVLQETMREMVKRGIVEEMCSLLLLVAQEEQQKLHQTGAKPMSPSEQPSEAGAAAAGSKSVDADGDTNMDGAVAMEVATTEGAAEQSAGVAAGEPAAAPATKLPSGVYEAQERAVLQEYHFILKKILDRVQKKTTADVDATAAARATASAALAAVPGNLLGSVTGSPQLVSPLSSPRPAYFINNSPGMSRSGANPVMPGQGLGGNVRVLHLGSPGGLHATQPSGQRMVNLSSLGRPAGPGQQPQTTAMRQQGQGEASQLTLTPPRAVADVPDTRRWQLRRAACRRCRNAAAFLPGPAGSGRARNCGPPGARPPPPRGP</sequence>
<dbReference type="SMART" id="SM01114">
    <property type="entry name" value="CXC"/>
    <property type="match status" value="2"/>
</dbReference>
<feature type="region of interest" description="Disordered" evidence="4">
    <location>
        <begin position="1"/>
        <end position="72"/>
    </location>
</feature>
<comment type="similarity">
    <text evidence="2">Belongs to the lin-54 family.</text>
</comment>
<feature type="compositionally biased region" description="Polar residues" evidence="4">
    <location>
        <begin position="474"/>
        <end position="494"/>
    </location>
</feature>
<feature type="region of interest" description="Disordered" evidence="4">
    <location>
        <begin position="783"/>
        <end position="817"/>
    </location>
</feature>
<feature type="region of interest" description="Disordered" evidence="4">
    <location>
        <begin position="155"/>
        <end position="253"/>
    </location>
</feature>
<comment type="caution">
    <text evidence="6">The sequence shown here is derived from an EMBL/GenBank/DDBJ whole genome shotgun (WGS) entry which is preliminary data.</text>
</comment>
<evidence type="ECO:0000256" key="1">
    <source>
        <dbReference type="ARBA" id="ARBA00004123"/>
    </source>
</evidence>
<feature type="compositionally biased region" description="Polar residues" evidence="4">
    <location>
        <begin position="796"/>
        <end position="816"/>
    </location>
</feature>
<comment type="subcellular location">
    <subcellularLocation>
        <location evidence="1">Nucleus</location>
    </subcellularLocation>
</comment>
<dbReference type="PROSITE" id="PS51634">
    <property type="entry name" value="CRC"/>
    <property type="match status" value="1"/>
</dbReference>
<feature type="compositionally biased region" description="Low complexity" evidence="4">
    <location>
        <begin position="604"/>
        <end position="615"/>
    </location>
</feature>
<dbReference type="EMBL" id="JALJOT010000001">
    <property type="protein sequence ID" value="KAK9918489.1"/>
    <property type="molecule type" value="Genomic_DNA"/>
</dbReference>
<keyword evidence="7" id="KW-1185">Reference proteome</keyword>
<evidence type="ECO:0000313" key="6">
    <source>
        <dbReference type="EMBL" id="KAK9918489.1"/>
    </source>
</evidence>
<evidence type="ECO:0000256" key="4">
    <source>
        <dbReference type="SAM" id="MobiDB-lite"/>
    </source>
</evidence>
<proteinExistence type="inferred from homology"/>
<dbReference type="Proteomes" id="UP001491310">
    <property type="component" value="Unassembled WGS sequence"/>
</dbReference>
<dbReference type="InterPro" id="IPR005172">
    <property type="entry name" value="CRC"/>
</dbReference>
<dbReference type="InterPro" id="IPR033467">
    <property type="entry name" value="Tesmin/TSO1-like_CXC"/>
</dbReference>
<evidence type="ECO:0000313" key="7">
    <source>
        <dbReference type="Proteomes" id="UP001491310"/>
    </source>
</evidence>
<feature type="compositionally biased region" description="Low complexity" evidence="4">
    <location>
        <begin position="87"/>
        <end position="118"/>
    </location>
</feature>
<feature type="region of interest" description="Disordered" evidence="4">
    <location>
        <begin position="846"/>
        <end position="873"/>
    </location>
</feature>
<protein>
    <recommendedName>
        <fullName evidence="5">CRC domain-containing protein</fullName>
    </recommendedName>
</protein>
<evidence type="ECO:0000259" key="5">
    <source>
        <dbReference type="PROSITE" id="PS51634"/>
    </source>
</evidence>